<dbReference type="EMBL" id="JABCJJ010000004">
    <property type="protein sequence ID" value="NMR19477.1"/>
    <property type="molecule type" value="Genomic_DNA"/>
</dbReference>
<feature type="domain" description="DUF305" evidence="1">
    <location>
        <begin position="48"/>
        <end position="218"/>
    </location>
</feature>
<organism evidence="2 3">
    <name type="scientific">Cellulomonas fimi</name>
    <dbReference type="NCBI Taxonomy" id="1708"/>
    <lineage>
        <taxon>Bacteria</taxon>
        <taxon>Bacillati</taxon>
        <taxon>Actinomycetota</taxon>
        <taxon>Actinomycetes</taxon>
        <taxon>Micrococcales</taxon>
        <taxon>Cellulomonadaceae</taxon>
        <taxon>Cellulomonas</taxon>
    </lineage>
</organism>
<accession>A0A7Y0LZA2</accession>
<keyword evidence="3" id="KW-1185">Reference proteome</keyword>
<dbReference type="Pfam" id="PF03713">
    <property type="entry name" value="DUF305"/>
    <property type="match status" value="1"/>
</dbReference>
<proteinExistence type="predicted"/>
<evidence type="ECO:0000313" key="3">
    <source>
        <dbReference type="Proteomes" id="UP000562124"/>
    </source>
</evidence>
<dbReference type="PANTHER" id="PTHR36933">
    <property type="entry name" value="SLL0788 PROTEIN"/>
    <property type="match status" value="1"/>
</dbReference>
<dbReference type="PANTHER" id="PTHR36933:SF1">
    <property type="entry name" value="SLL0788 PROTEIN"/>
    <property type="match status" value="1"/>
</dbReference>
<name>A0A7Y0LZA2_CELFI</name>
<evidence type="ECO:0000259" key="1">
    <source>
        <dbReference type="Pfam" id="PF03713"/>
    </source>
</evidence>
<sequence>MTRARTTSRAALAAILVLAIAVAAVIGVLAGMRLAAPPQAAPQEGSVEAGFARDMQAHHSQAVEMSMLVLERTQDPEVRTLASDVLLTQQQQAGQMYGWLDQWNLPQSSTEPAMAWMDDAAGGMSGMTHGSAADDATPAGGADRMPGMASSDDLARLRAATGPDADRLYLALMIPHHEGGVLMAQVAADEASDAETRRLAQTIVAAQTAELTVLQTMLEARTEPASATQPPEPAN</sequence>
<dbReference type="InterPro" id="IPR005183">
    <property type="entry name" value="DUF305_CopM-like"/>
</dbReference>
<dbReference type="Gene3D" id="1.20.1260.10">
    <property type="match status" value="1"/>
</dbReference>
<dbReference type="InterPro" id="IPR012347">
    <property type="entry name" value="Ferritin-like"/>
</dbReference>
<dbReference type="AlphaFoldDB" id="A0A7Y0LZA2"/>
<gene>
    <name evidence="2" type="ORF">HIR71_04440</name>
</gene>
<comment type="caution">
    <text evidence="2">The sequence shown here is derived from an EMBL/GenBank/DDBJ whole genome shotgun (WGS) entry which is preliminary data.</text>
</comment>
<evidence type="ECO:0000313" key="2">
    <source>
        <dbReference type="EMBL" id="NMR19477.1"/>
    </source>
</evidence>
<dbReference type="Proteomes" id="UP000562124">
    <property type="component" value="Unassembled WGS sequence"/>
</dbReference>
<reference evidence="2 3" key="1">
    <citation type="submission" date="2020-04" db="EMBL/GenBank/DDBJ databases">
        <title>Sequencing and Assembly of C. fimi.</title>
        <authorList>
            <person name="Ramsey A.R."/>
        </authorList>
    </citation>
    <scope>NUCLEOTIDE SEQUENCE [LARGE SCALE GENOMIC DNA]</scope>
    <source>
        <strain evidence="2 3">SB</strain>
    </source>
</reference>
<dbReference type="RefSeq" id="WP_169323802.1">
    <property type="nucleotide sequence ID" value="NZ_JABCJJ010000004.1"/>
</dbReference>
<protein>
    <submittedName>
        <fullName evidence="2">DUF305 domain-containing protein</fullName>
    </submittedName>
</protein>